<sequence>MKTRQLRALRDELISDMDLAPSATTETVCVRLCEVMAQRMQREIRLRFDDLGAGLSGLWAVTDDDVHVIVVTTARSWVHRLLILLHEIGHMLCGHRPMQLDADEARALFYPNLSPTMLRMIAGRTTLSRAEEREADQVAGALTQGLIDWTRRQEARPFEPGRDDPAVRAWYTLGYTPPRGHSG</sequence>
<organism evidence="1 2">
    <name type="scientific">Saccharothrix ecbatanensis</name>
    <dbReference type="NCBI Taxonomy" id="1105145"/>
    <lineage>
        <taxon>Bacteria</taxon>
        <taxon>Bacillati</taxon>
        <taxon>Actinomycetota</taxon>
        <taxon>Actinomycetes</taxon>
        <taxon>Pseudonocardiales</taxon>
        <taxon>Pseudonocardiaceae</taxon>
        <taxon>Saccharothrix</taxon>
    </lineage>
</organism>
<comment type="caution">
    <text evidence="1">The sequence shown here is derived from an EMBL/GenBank/DDBJ whole genome shotgun (WGS) entry which is preliminary data.</text>
</comment>
<evidence type="ECO:0000313" key="2">
    <source>
        <dbReference type="Proteomes" id="UP000552097"/>
    </source>
</evidence>
<evidence type="ECO:0008006" key="3">
    <source>
        <dbReference type="Google" id="ProtNLM"/>
    </source>
</evidence>
<protein>
    <recommendedName>
        <fullName evidence="3">IrrE N-terminal-like domain-containing protein</fullName>
    </recommendedName>
</protein>
<keyword evidence="2" id="KW-1185">Reference proteome</keyword>
<gene>
    <name evidence="1" type="ORF">F4560_008603</name>
</gene>
<dbReference type="AlphaFoldDB" id="A0A7W9HV36"/>
<name>A0A7W9HV36_9PSEU</name>
<dbReference type="RefSeq" id="WP_184928690.1">
    <property type="nucleotide sequence ID" value="NZ_JACHMO010000001.1"/>
</dbReference>
<dbReference type="Proteomes" id="UP000552097">
    <property type="component" value="Unassembled WGS sequence"/>
</dbReference>
<reference evidence="1 2" key="1">
    <citation type="submission" date="2020-08" db="EMBL/GenBank/DDBJ databases">
        <title>Sequencing the genomes of 1000 actinobacteria strains.</title>
        <authorList>
            <person name="Klenk H.-P."/>
        </authorList>
    </citation>
    <scope>NUCLEOTIDE SEQUENCE [LARGE SCALE GENOMIC DNA]</scope>
    <source>
        <strain evidence="1 2">DSM 45486</strain>
    </source>
</reference>
<evidence type="ECO:0000313" key="1">
    <source>
        <dbReference type="EMBL" id="MBB5808835.1"/>
    </source>
</evidence>
<dbReference type="EMBL" id="JACHMO010000001">
    <property type="protein sequence ID" value="MBB5808835.1"/>
    <property type="molecule type" value="Genomic_DNA"/>
</dbReference>
<accession>A0A7W9HV36</accession>
<dbReference type="Gene3D" id="1.10.10.2910">
    <property type="match status" value="1"/>
</dbReference>
<proteinExistence type="predicted"/>